<sequence length="583" mass="55718">MRSRVVAAPLAVVALAGAGVAAYGAVGVDSIRYRTVEAGLADLEQTLDLTGVVEASGRTDLSFGAGGTVGDVRVSQGDEVEEGDVIAVLDRSTLRSAVDRATADLAAAKAQLVEDRAAQSSVVEAASAAPTTGSSGRSTPSDAVPGREDEGASGGSSGGSDNGAATAAVLAKLATQQDAVITAQTAATTALGAATTALATQQDACAAPVVDAGEGAAGDGGEGETDTGTGEAAAVISEECTTALSAVQAAQTTAADAQTSLQTALEALGDTLAEALSTLSPLSSGSNGSAAGSTGSAGSPSSDSDGNGSDAAVSVPSGSASQTTGDTGASGMTRTVTAATLAADQAAIDSAKAALLAAKAELAGAVVRAPAGGTVASLSVAQDAQVAAGDPVAILVAPGLTTVSVDVTMDQATQLEVGMAVEATPAGSEEALTGSVSRIDHVTTTDATSSGSDPTYGVEMVLDERDLALPDGMPASVTVVVGSAEEAVTVPASAVSDGVVTVLEGDEVRQVRVSTGIVGSTRIEITDGIEEGDLVVLADLGAEVATGDSEQTGPGGGLGGGGITGGFGGGFSGGPPSGGMVPR</sequence>
<dbReference type="Gene3D" id="2.40.30.170">
    <property type="match status" value="1"/>
</dbReference>
<dbReference type="Gene3D" id="2.40.50.100">
    <property type="match status" value="2"/>
</dbReference>
<evidence type="ECO:0000256" key="2">
    <source>
        <dbReference type="ARBA" id="ARBA00023054"/>
    </source>
</evidence>
<comment type="subcellular location">
    <subcellularLocation>
        <location evidence="1">Cell envelope</location>
    </subcellularLocation>
</comment>
<gene>
    <name evidence="4" type="ORF">E9934_19075</name>
</gene>
<dbReference type="AlphaFoldDB" id="A0A4V4HJ16"/>
<evidence type="ECO:0000313" key="4">
    <source>
        <dbReference type="EMBL" id="THV08796.1"/>
    </source>
</evidence>
<feature type="region of interest" description="Disordered" evidence="3">
    <location>
        <begin position="123"/>
        <end position="162"/>
    </location>
</feature>
<dbReference type="GO" id="GO:0030313">
    <property type="term" value="C:cell envelope"/>
    <property type="evidence" value="ECO:0007669"/>
    <property type="project" value="UniProtKB-SubCell"/>
</dbReference>
<name>A0A4V4HJ16_9ACTN</name>
<accession>A0A4V4HJ16</accession>
<keyword evidence="2" id="KW-0175">Coiled coil</keyword>
<feature type="compositionally biased region" description="Gly residues" evidence="3">
    <location>
        <begin position="553"/>
        <end position="577"/>
    </location>
</feature>
<dbReference type="EMBL" id="STGW01000026">
    <property type="protein sequence ID" value="THV08796.1"/>
    <property type="molecule type" value="Genomic_DNA"/>
</dbReference>
<evidence type="ECO:0000256" key="1">
    <source>
        <dbReference type="ARBA" id="ARBA00004196"/>
    </source>
</evidence>
<feature type="region of interest" description="Disordered" evidence="3">
    <location>
        <begin position="547"/>
        <end position="583"/>
    </location>
</feature>
<dbReference type="InterPro" id="IPR050465">
    <property type="entry name" value="UPF0194_transport"/>
</dbReference>
<organism evidence="4 5">
    <name type="scientific">Nocardioides caeni</name>
    <dbReference type="NCBI Taxonomy" id="574700"/>
    <lineage>
        <taxon>Bacteria</taxon>
        <taxon>Bacillati</taxon>
        <taxon>Actinomycetota</taxon>
        <taxon>Actinomycetes</taxon>
        <taxon>Propionibacteriales</taxon>
        <taxon>Nocardioidaceae</taxon>
        <taxon>Nocardioides</taxon>
    </lineage>
</organism>
<reference evidence="4 5" key="1">
    <citation type="journal article" date="2009" name="Int. J. Syst. Evol. Microbiol.">
        <title>Nocardioides caeni sp. nov., isolated from wastewater.</title>
        <authorList>
            <person name="Yoon J.H."/>
            <person name="Kang S.J."/>
            <person name="Park S."/>
            <person name="Kim W."/>
            <person name="Oh T.K."/>
        </authorList>
    </citation>
    <scope>NUCLEOTIDE SEQUENCE [LARGE SCALE GENOMIC DNA]</scope>
    <source>
        <strain evidence="4 5">DSM 23134</strain>
    </source>
</reference>
<dbReference type="Gene3D" id="1.10.287.470">
    <property type="entry name" value="Helix hairpin bin"/>
    <property type="match status" value="2"/>
</dbReference>
<protein>
    <submittedName>
        <fullName evidence="4">Biotin/lipoyl-binding protein</fullName>
    </submittedName>
</protein>
<evidence type="ECO:0000313" key="5">
    <source>
        <dbReference type="Proteomes" id="UP000307087"/>
    </source>
</evidence>
<dbReference type="SUPFAM" id="SSF111369">
    <property type="entry name" value="HlyD-like secretion proteins"/>
    <property type="match status" value="2"/>
</dbReference>
<feature type="compositionally biased region" description="Gly residues" evidence="3">
    <location>
        <begin position="152"/>
        <end position="161"/>
    </location>
</feature>
<dbReference type="Gene3D" id="2.40.420.20">
    <property type="match status" value="1"/>
</dbReference>
<dbReference type="PANTHER" id="PTHR32347:SF23">
    <property type="entry name" value="BLL5650 PROTEIN"/>
    <property type="match status" value="1"/>
</dbReference>
<dbReference type="PANTHER" id="PTHR32347">
    <property type="entry name" value="EFFLUX SYSTEM COMPONENT YKNX-RELATED"/>
    <property type="match status" value="1"/>
</dbReference>
<keyword evidence="5" id="KW-1185">Reference proteome</keyword>
<comment type="caution">
    <text evidence="4">The sequence shown here is derived from an EMBL/GenBank/DDBJ whole genome shotgun (WGS) entry which is preliminary data.</text>
</comment>
<feature type="region of interest" description="Disordered" evidence="3">
    <location>
        <begin position="279"/>
        <end position="331"/>
    </location>
</feature>
<feature type="compositionally biased region" description="Polar residues" evidence="3">
    <location>
        <begin position="316"/>
        <end position="331"/>
    </location>
</feature>
<proteinExistence type="predicted"/>
<feature type="compositionally biased region" description="Low complexity" evidence="3">
    <location>
        <begin position="123"/>
        <end position="141"/>
    </location>
</feature>
<evidence type="ECO:0000256" key="3">
    <source>
        <dbReference type="SAM" id="MobiDB-lite"/>
    </source>
</evidence>
<dbReference type="Proteomes" id="UP000307087">
    <property type="component" value="Unassembled WGS sequence"/>
</dbReference>
<feature type="compositionally biased region" description="Low complexity" evidence="3">
    <location>
        <begin position="279"/>
        <end position="312"/>
    </location>
</feature>